<dbReference type="SMART" id="SM00044">
    <property type="entry name" value="CYCc"/>
    <property type="match status" value="1"/>
</dbReference>
<dbReference type="RefSeq" id="WP_377543069.1">
    <property type="nucleotide sequence ID" value="NZ_JBHSBN010000003.1"/>
</dbReference>
<dbReference type="InterPro" id="IPR001054">
    <property type="entry name" value="A/G_cyclase"/>
</dbReference>
<evidence type="ECO:0000256" key="3">
    <source>
        <dbReference type="SAM" id="MobiDB-lite"/>
    </source>
</evidence>
<dbReference type="PANTHER" id="PTHR16305:SF28">
    <property type="entry name" value="GUANYLATE CYCLASE DOMAIN-CONTAINING PROTEIN"/>
    <property type="match status" value="1"/>
</dbReference>
<dbReference type="InterPro" id="IPR029787">
    <property type="entry name" value="Nucleotide_cyclase"/>
</dbReference>
<gene>
    <name evidence="5" type="ORF">ACFOX0_05885</name>
</gene>
<dbReference type="EMBL" id="JBHSBN010000003">
    <property type="protein sequence ID" value="MFC4105468.1"/>
    <property type="molecule type" value="Genomic_DNA"/>
</dbReference>
<dbReference type="InterPro" id="IPR041664">
    <property type="entry name" value="AAA_16"/>
</dbReference>
<evidence type="ECO:0000313" key="6">
    <source>
        <dbReference type="Proteomes" id="UP001595868"/>
    </source>
</evidence>
<dbReference type="Proteomes" id="UP001595868">
    <property type="component" value="Unassembled WGS sequence"/>
</dbReference>
<accession>A0ABV8KHG5</accession>
<reference evidence="6" key="1">
    <citation type="journal article" date="2019" name="Int. J. Syst. Evol. Microbiol.">
        <title>The Global Catalogue of Microorganisms (GCM) 10K type strain sequencing project: providing services to taxonomists for standard genome sequencing and annotation.</title>
        <authorList>
            <consortium name="The Broad Institute Genomics Platform"/>
            <consortium name="The Broad Institute Genome Sequencing Center for Infectious Disease"/>
            <person name="Wu L."/>
            <person name="Ma J."/>
        </authorList>
    </citation>
    <scope>NUCLEOTIDE SEQUENCE [LARGE SCALE GENOMIC DNA]</scope>
    <source>
        <strain evidence="6">2902at01</strain>
    </source>
</reference>
<evidence type="ECO:0000256" key="1">
    <source>
        <dbReference type="ARBA" id="ARBA00022741"/>
    </source>
</evidence>
<comment type="caution">
    <text evidence="5">The sequence shown here is derived from an EMBL/GenBank/DDBJ whole genome shotgun (WGS) entry which is preliminary data.</text>
</comment>
<keyword evidence="2" id="KW-0067">ATP-binding</keyword>
<organism evidence="5 6">
    <name type="scientific">Micromonospora zhanjiangensis</name>
    <dbReference type="NCBI Taxonomy" id="1522057"/>
    <lineage>
        <taxon>Bacteria</taxon>
        <taxon>Bacillati</taxon>
        <taxon>Actinomycetota</taxon>
        <taxon>Actinomycetes</taxon>
        <taxon>Micromonosporales</taxon>
        <taxon>Micromonosporaceae</taxon>
        <taxon>Micromonospora</taxon>
    </lineage>
</organism>
<dbReference type="CDD" id="cd07302">
    <property type="entry name" value="CHD"/>
    <property type="match status" value="1"/>
</dbReference>
<feature type="compositionally biased region" description="Acidic residues" evidence="3">
    <location>
        <begin position="1018"/>
        <end position="1028"/>
    </location>
</feature>
<dbReference type="InterPro" id="IPR027417">
    <property type="entry name" value="P-loop_NTPase"/>
</dbReference>
<name>A0ABV8KHG5_9ACTN</name>
<dbReference type="InterPro" id="IPR011990">
    <property type="entry name" value="TPR-like_helical_dom_sf"/>
</dbReference>
<dbReference type="Gene3D" id="1.25.40.10">
    <property type="entry name" value="Tetratricopeptide repeat domain"/>
    <property type="match status" value="1"/>
</dbReference>
<dbReference type="SUPFAM" id="SSF48452">
    <property type="entry name" value="TPR-like"/>
    <property type="match status" value="1"/>
</dbReference>
<dbReference type="PANTHER" id="PTHR16305">
    <property type="entry name" value="TESTICULAR SOLUBLE ADENYLYL CYCLASE"/>
    <property type="match status" value="1"/>
</dbReference>
<evidence type="ECO:0000256" key="2">
    <source>
        <dbReference type="ARBA" id="ARBA00022840"/>
    </source>
</evidence>
<feature type="region of interest" description="Disordered" evidence="3">
    <location>
        <begin position="975"/>
        <end position="1029"/>
    </location>
</feature>
<protein>
    <submittedName>
        <fullName evidence="5">AAA family ATPase</fullName>
    </submittedName>
</protein>
<dbReference type="Pfam" id="PF00211">
    <property type="entry name" value="Guanylate_cyc"/>
    <property type="match status" value="1"/>
</dbReference>
<proteinExistence type="predicted"/>
<dbReference type="SUPFAM" id="SSF55073">
    <property type="entry name" value="Nucleotide cyclase"/>
    <property type="match status" value="1"/>
</dbReference>
<dbReference type="InterPro" id="IPR025874">
    <property type="entry name" value="DZR"/>
</dbReference>
<evidence type="ECO:0000259" key="4">
    <source>
        <dbReference type="PROSITE" id="PS50125"/>
    </source>
</evidence>
<dbReference type="Gene3D" id="3.30.70.1230">
    <property type="entry name" value="Nucleotide cyclase"/>
    <property type="match status" value="1"/>
</dbReference>
<keyword evidence="6" id="KW-1185">Reference proteome</keyword>
<dbReference type="SUPFAM" id="SSF52540">
    <property type="entry name" value="P-loop containing nucleoside triphosphate hydrolases"/>
    <property type="match status" value="1"/>
</dbReference>
<dbReference type="PROSITE" id="PS50125">
    <property type="entry name" value="GUANYLATE_CYCLASE_2"/>
    <property type="match status" value="1"/>
</dbReference>
<dbReference type="Pfam" id="PF13191">
    <property type="entry name" value="AAA_16"/>
    <property type="match status" value="1"/>
</dbReference>
<evidence type="ECO:0000313" key="5">
    <source>
        <dbReference type="EMBL" id="MFC4105468.1"/>
    </source>
</evidence>
<keyword evidence="1" id="KW-0547">Nucleotide-binding</keyword>
<dbReference type="Pfam" id="PF12773">
    <property type="entry name" value="DZR"/>
    <property type="match status" value="1"/>
</dbReference>
<sequence length="1217" mass="130214">MAASCAQCGRTAAADDRFCGGCGSELSTPCTHCSRPLPTDAAFCTACGRPQQRTPGPVRAVHEDRRRVSVLFVDLIDFTPYVERADPELVRGMQTGFFAAARRVVAQYGGVVEKYIGDAVMALFGAPVATETDALRCVRAGLELQRVLTRFTPGGEDGLRFRVGVATGEALVDTSAARDGGQAIVAGDVVNTASRLQSVAPPGGVLVCGPTHALTRDAIDYAARPAVTLRGRSTPTEVWLALAPASRQFDNRGHDATPLIDREHELGLLVNALDRSFRQQIPQVVTLLGGAGIGKSRLVRELYRHTTGSADRALTWHTGRCPPFGENVTFAALADIVKAEAGILDTDPAATATARLGATIAELVAPAEVARITDALRPVVGLPGPKLPAEECESAWRRFLVAIAARRPTVLVFEDLHWADEAMLRFIELLGSYARDVPLLVLCTARPELISRNPGWAGSLTGSVTVTLPPLRNAAVGALYAHLFGQTVIDADALTPLIEVAGGNPLYALEYVRMLIDQGALRQNGRTWSLRPRRELPMPDSVHAVIANRLDLLDSADRTVLLAASVVGAQFWPGAVAAALGQPVEATERALRRLEQREFVREQPTSTMAGQPEIRFRHILVRDVCYQRLPRTERVAHHTRTADWLDALSHSRDTDLAEVLAHHRWAAHEIAQTLGMDTHRYAVRAHEALHRAARRAYALHALDVAAGHAERALALAGDDPLDRLQLELLSAEISFFLDGDAFLSGGGTGRLADLAGKLLADGDRACAARAWTLLGRAAWLRADRAGALSCLGRAVELFDPLPDSEQKADAHAELGRLHMLNYERDAAITAAATAAEIAERLGLVETRADARITVATARYQAGDRTGVRELHELVDYCRQAQLLALPRAVQNLAWAVREEGDWLTAGELVKSLENSGPSLTTGGSLAAMRAYCEGEFTALLAAADAFVDTPTGRWDMQVRGMRACLRVLRGEPVPAGPAGRDEAAQAGSPVARPAPEPAGDGRRRAGGRGEPAAGDEPGGPDEPDDVSDALDTARRSGFHRLHWTMLGNGALCRALQGRPREAAALLDELAGSWSPVPALASGEWVAAAAYAAALTSRTATARVRAMLDRVGHRTPWAEAALHTVTAALAGYAGDHDRAGELHLAAADVYARIPDTTDRMLALALAVDALRRSTGGRRRADDLLVDVGEFARRNRATGLLRIAEGARVSRVEPSVLAS</sequence>
<feature type="domain" description="Guanylate cyclase" evidence="4">
    <location>
        <begin position="69"/>
        <end position="197"/>
    </location>
</feature>